<accession>A0A8C3FP27</accession>
<sequence length="87" mass="9736">ILSLLTKKAILFNSSSSLSVFILHACLEVSLLPPNKSSIKLNSGLLNMAFITACVVLRFHLKHPLSYLFSKSGNPMIIAYLRKQNYR</sequence>
<feature type="transmembrane region" description="Helical" evidence="1">
    <location>
        <begin position="44"/>
        <end position="61"/>
    </location>
</feature>
<proteinExistence type="predicted"/>
<feature type="transmembrane region" description="Helical" evidence="1">
    <location>
        <begin position="12"/>
        <end position="32"/>
    </location>
</feature>
<protein>
    <submittedName>
        <fullName evidence="2">Uncharacterized protein</fullName>
    </submittedName>
</protein>
<keyword evidence="3" id="KW-1185">Reference proteome</keyword>
<dbReference type="Ensembl" id="ENSCPBT00000011632.1">
    <property type="protein sequence ID" value="ENSCPBP00000009687.1"/>
    <property type="gene ID" value="ENSCPBG00000007477.1"/>
</dbReference>
<keyword evidence="1" id="KW-0812">Transmembrane</keyword>
<keyword evidence="1" id="KW-0472">Membrane</keyword>
<organism evidence="2 3">
    <name type="scientific">Chrysemys picta bellii</name>
    <name type="common">Western painted turtle</name>
    <name type="synonym">Emys bellii</name>
    <dbReference type="NCBI Taxonomy" id="8478"/>
    <lineage>
        <taxon>Eukaryota</taxon>
        <taxon>Metazoa</taxon>
        <taxon>Chordata</taxon>
        <taxon>Craniata</taxon>
        <taxon>Vertebrata</taxon>
        <taxon>Euteleostomi</taxon>
        <taxon>Archelosauria</taxon>
        <taxon>Testudinata</taxon>
        <taxon>Testudines</taxon>
        <taxon>Cryptodira</taxon>
        <taxon>Durocryptodira</taxon>
        <taxon>Testudinoidea</taxon>
        <taxon>Emydidae</taxon>
        <taxon>Chrysemys</taxon>
    </lineage>
</organism>
<dbReference type="Proteomes" id="UP000694380">
    <property type="component" value="Unplaced"/>
</dbReference>
<dbReference type="AlphaFoldDB" id="A0A8C3FP27"/>
<keyword evidence="1" id="KW-1133">Transmembrane helix</keyword>
<evidence type="ECO:0000313" key="2">
    <source>
        <dbReference type="Ensembl" id="ENSCPBP00000009687.1"/>
    </source>
</evidence>
<reference evidence="2" key="1">
    <citation type="submission" date="2025-08" db="UniProtKB">
        <authorList>
            <consortium name="Ensembl"/>
        </authorList>
    </citation>
    <scope>IDENTIFICATION</scope>
</reference>
<name>A0A8C3FP27_CHRPI</name>
<evidence type="ECO:0000313" key="3">
    <source>
        <dbReference type="Proteomes" id="UP000694380"/>
    </source>
</evidence>
<reference evidence="2" key="2">
    <citation type="submission" date="2025-09" db="UniProtKB">
        <authorList>
            <consortium name="Ensembl"/>
        </authorList>
    </citation>
    <scope>IDENTIFICATION</scope>
</reference>
<evidence type="ECO:0000256" key="1">
    <source>
        <dbReference type="SAM" id="Phobius"/>
    </source>
</evidence>